<keyword evidence="6 10" id="KW-0328">Glycosyltransferase</keyword>
<evidence type="ECO:0000256" key="8">
    <source>
        <dbReference type="ARBA" id="ARBA00030686"/>
    </source>
</evidence>
<dbReference type="Gene3D" id="1.10.1610.10">
    <property type="match status" value="1"/>
</dbReference>
<evidence type="ECO:0000256" key="5">
    <source>
        <dbReference type="ARBA" id="ARBA00022573"/>
    </source>
</evidence>
<evidence type="ECO:0000256" key="3">
    <source>
        <dbReference type="ARBA" id="ARBA00011991"/>
    </source>
</evidence>
<accession>G7Q750</accession>
<evidence type="ECO:0000256" key="1">
    <source>
        <dbReference type="ARBA" id="ARBA00005049"/>
    </source>
</evidence>
<dbReference type="SUPFAM" id="SSF52733">
    <property type="entry name" value="Nicotinate mononucleotide:5,6-dimethylbenzimidazole phosphoribosyltransferase (CobT)"/>
    <property type="match status" value="1"/>
</dbReference>
<feature type="active site" description="Proton acceptor" evidence="10">
    <location>
        <position position="322"/>
    </location>
</feature>
<dbReference type="UniPathway" id="UPA00061">
    <property type="reaction ID" value="UER00516"/>
</dbReference>
<evidence type="ECO:0000256" key="6">
    <source>
        <dbReference type="ARBA" id="ARBA00022676"/>
    </source>
</evidence>
<keyword evidence="7 10" id="KW-0808">Transferase</keyword>
<evidence type="ECO:0000256" key="10">
    <source>
        <dbReference type="HAMAP-Rule" id="MF_00230"/>
    </source>
</evidence>
<dbReference type="EMBL" id="CM001368">
    <property type="protein sequence ID" value="EHJ49007.1"/>
    <property type="molecule type" value="Genomic_DNA"/>
</dbReference>
<dbReference type="CDD" id="cd02439">
    <property type="entry name" value="DMB-PRT_CobT"/>
    <property type="match status" value="1"/>
</dbReference>
<protein>
    <recommendedName>
        <fullName evidence="4 10">Nicotinate-nucleotide--dimethylbenzimidazole phosphoribosyltransferase</fullName>
        <shortName evidence="10">NN:DBI PRT</shortName>
        <ecNumber evidence="3 10">2.4.2.21</ecNumber>
    </recommendedName>
    <alternativeName>
        <fullName evidence="8 10">N(1)-alpha-phosphoribosyltransferase</fullName>
    </alternativeName>
</protein>
<organism evidence="11 12">
    <name type="scientific">Solidesulfovibrio carbinoliphilus subsp. oakridgensis</name>
    <dbReference type="NCBI Taxonomy" id="694327"/>
    <lineage>
        <taxon>Bacteria</taxon>
        <taxon>Pseudomonadati</taxon>
        <taxon>Thermodesulfobacteriota</taxon>
        <taxon>Desulfovibrionia</taxon>
        <taxon>Desulfovibrionales</taxon>
        <taxon>Desulfovibrionaceae</taxon>
        <taxon>Solidesulfovibrio</taxon>
    </lineage>
</organism>
<comment type="catalytic activity">
    <reaction evidence="9 10">
        <text>5,6-dimethylbenzimidazole + nicotinate beta-D-ribonucleotide = alpha-ribazole 5'-phosphate + nicotinate + H(+)</text>
        <dbReference type="Rhea" id="RHEA:11196"/>
        <dbReference type="ChEBI" id="CHEBI:15378"/>
        <dbReference type="ChEBI" id="CHEBI:15890"/>
        <dbReference type="ChEBI" id="CHEBI:32544"/>
        <dbReference type="ChEBI" id="CHEBI:57502"/>
        <dbReference type="ChEBI" id="CHEBI:57918"/>
        <dbReference type="EC" id="2.4.2.21"/>
    </reaction>
</comment>
<evidence type="ECO:0000256" key="9">
    <source>
        <dbReference type="ARBA" id="ARBA00047340"/>
    </source>
</evidence>
<dbReference type="RefSeq" id="WP_009182359.1">
    <property type="nucleotide sequence ID" value="NZ_CM001368.1"/>
</dbReference>
<name>G7Q750_9BACT</name>
<dbReference type="Pfam" id="PF02277">
    <property type="entry name" value="DBI_PRT"/>
    <property type="match status" value="1"/>
</dbReference>
<evidence type="ECO:0000256" key="2">
    <source>
        <dbReference type="ARBA" id="ARBA00007110"/>
    </source>
</evidence>
<evidence type="ECO:0000256" key="7">
    <source>
        <dbReference type="ARBA" id="ARBA00022679"/>
    </source>
</evidence>
<evidence type="ECO:0000313" key="11">
    <source>
        <dbReference type="EMBL" id="EHJ49007.1"/>
    </source>
</evidence>
<gene>
    <name evidence="10" type="primary">cobT</name>
    <name evidence="11" type="ORF">DFW101_3007</name>
</gene>
<dbReference type="GO" id="GO:0009236">
    <property type="term" value="P:cobalamin biosynthetic process"/>
    <property type="evidence" value="ECO:0007669"/>
    <property type="project" value="UniProtKB-UniRule"/>
</dbReference>
<comment type="pathway">
    <text evidence="1 10">Nucleoside biosynthesis; alpha-ribazole biosynthesis; alpha-ribazole from 5,6-dimethylbenzimidazole: step 1/2.</text>
</comment>
<dbReference type="InterPro" id="IPR017846">
    <property type="entry name" value="Nict_dMeBzImd_PRibTrfase_bact"/>
</dbReference>
<sequence>MSLTLSEVFSAIRPVDQTLFPVAAAHLDNLTKPRGSLGRLEELAARLFAISGGAAPTVDPARIYVCAGDHGVADEGVSLFPQAVTRQMVANFLAGGAGINVLGDTAGVDIRVVDAGCLGEPFAAHPRFAGCRVASGTANLAAGPAMSREVCEQALLLGASLAASAKAEGIKALGTGDMGIANTTPSTALFCAYLHLAPEAITGPGTGLDAKGVCRKAGIIGRALALHADVLASGDPVAILAALGGLEIACLAGLVLGAAANKLPIAVDGFISTAAYTAARAMAPAVADYAFLSHASAEPGYQAIMAAMGQKPLLDLGLRLGEGTGAALALFLLRASANIYNNMATFAAAGVSAGE</sequence>
<dbReference type="NCBIfam" id="TIGR03160">
    <property type="entry name" value="cobT_DBIPRT"/>
    <property type="match status" value="1"/>
</dbReference>
<dbReference type="eggNOG" id="COG2038">
    <property type="taxonomic scope" value="Bacteria"/>
</dbReference>
<dbReference type="AlphaFoldDB" id="G7Q750"/>
<dbReference type="HAMAP" id="MF_00230">
    <property type="entry name" value="CobT"/>
    <property type="match status" value="1"/>
</dbReference>
<dbReference type="HOGENOM" id="CLU_002982_0_0_7"/>
<dbReference type="STRING" id="694327.DFW101_3007"/>
<dbReference type="InterPro" id="IPR036087">
    <property type="entry name" value="Nict_dMeBzImd_PRibTrfase_sf"/>
</dbReference>
<dbReference type="PANTHER" id="PTHR43463:SF1">
    <property type="entry name" value="NICOTINATE-NUCLEOTIDE--DIMETHYLBENZIMIDAZOLE PHOSPHORIBOSYLTRANSFERASE"/>
    <property type="match status" value="1"/>
</dbReference>
<keyword evidence="12" id="KW-1185">Reference proteome</keyword>
<dbReference type="NCBIfam" id="NF000996">
    <property type="entry name" value="PRK00105.1"/>
    <property type="match status" value="1"/>
</dbReference>
<dbReference type="EC" id="2.4.2.21" evidence="3 10"/>
<dbReference type="Proteomes" id="UP000004662">
    <property type="component" value="Chromosome"/>
</dbReference>
<dbReference type="OrthoDB" id="9781491at2"/>
<dbReference type="InterPro" id="IPR003200">
    <property type="entry name" value="Nict_dMeBzImd_PRibTrfase"/>
</dbReference>
<comment type="function">
    <text evidence="10">Catalyzes the synthesis of alpha-ribazole-5'-phosphate from nicotinate mononucleotide (NAMN) and 5,6-dimethylbenzimidazole (DMB).</text>
</comment>
<dbReference type="FunFam" id="3.40.50.10210:FF:000001">
    <property type="entry name" value="Nicotinate-nucleotide--dimethylbenzimidazole phosphoribosyltransferase"/>
    <property type="match status" value="1"/>
</dbReference>
<dbReference type="PANTHER" id="PTHR43463">
    <property type="entry name" value="NICOTINATE-NUCLEOTIDE--DIMETHYLBENZIMIDAZOLE PHOSPHORIBOSYLTRANSFERASE"/>
    <property type="match status" value="1"/>
</dbReference>
<reference evidence="12" key="1">
    <citation type="journal article" date="2015" name="Genome Announc.">
        <title>High-Quality Draft Genome Sequence of Desulfovibrio carbinoliphilus FW-101-2B, an Organic Acid-Oxidizing Sulfate-Reducing Bacterium Isolated from Uranium(VI)-Contaminated Groundwater.</title>
        <authorList>
            <person name="Ramsay B.D."/>
            <person name="Hwang C."/>
            <person name="Woo H.L."/>
            <person name="Carroll S.L."/>
            <person name="Lucas S."/>
            <person name="Han J."/>
            <person name="Lapidus A.L."/>
            <person name="Cheng J.F."/>
            <person name="Goodwin L.A."/>
            <person name="Pitluck S."/>
            <person name="Peters L."/>
            <person name="Chertkov O."/>
            <person name="Held B."/>
            <person name="Detter J.C."/>
            <person name="Han C.S."/>
            <person name="Tapia R."/>
            <person name="Land M.L."/>
            <person name="Hauser L.J."/>
            <person name="Kyrpides N.C."/>
            <person name="Ivanova N.N."/>
            <person name="Mikhailova N."/>
            <person name="Pagani I."/>
            <person name="Woyke T."/>
            <person name="Arkin A.P."/>
            <person name="Dehal P."/>
            <person name="Chivian D."/>
            <person name="Criddle C.S."/>
            <person name="Wu W."/>
            <person name="Chakraborty R."/>
            <person name="Hazen T.C."/>
            <person name="Fields M.W."/>
        </authorList>
    </citation>
    <scope>NUCLEOTIDE SEQUENCE [LARGE SCALE GENOMIC DNA]</scope>
    <source>
        <strain evidence="12">FW-101-2B</strain>
    </source>
</reference>
<dbReference type="Gene3D" id="3.40.50.10210">
    <property type="match status" value="1"/>
</dbReference>
<comment type="similarity">
    <text evidence="2 10">Belongs to the CobT family.</text>
</comment>
<evidence type="ECO:0000313" key="12">
    <source>
        <dbReference type="Proteomes" id="UP000004662"/>
    </source>
</evidence>
<dbReference type="GO" id="GO:0008939">
    <property type="term" value="F:nicotinate-nucleotide-dimethylbenzimidazole phosphoribosyltransferase activity"/>
    <property type="evidence" value="ECO:0007669"/>
    <property type="project" value="UniProtKB-UniRule"/>
</dbReference>
<dbReference type="InterPro" id="IPR023195">
    <property type="entry name" value="Nict_dMeBzImd_PRibTrfase_N"/>
</dbReference>
<evidence type="ECO:0000256" key="4">
    <source>
        <dbReference type="ARBA" id="ARBA00015486"/>
    </source>
</evidence>
<proteinExistence type="inferred from homology"/>
<keyword evidence="5 10" id="KW-0169">Cobalamin biosynthesis</keyword>